<evidence type="ECO:0000256" key="2">
    <source>
        <dbReference type="ARBA" id="ARBA00022777"/>
    </source>
</evidence>
<keyword evidence="4" id="KW-0804">Transcription</keyword>
<proteinExistence type="predicted"/>
<evidence type="ECO:0000313" key="6">
    <source>
        <dbReference type="EMBL" id="MFD1053471.1"/>
    </source>
</evidence>
<organism evidence="6 7">
    <name type="scientific">Terrabacter terrigena</name>
    <dbReference type="NCBI Taxonomy" id="574718"/>
    <lineage>
        <taxon>Bacteria</taxon>
        <taxon>Bacillati</taxon>
        <taxon>Actinomycetota</taxon>
        <taxon>Actinomycetes</taxon>
        <taxon>Micrococcales</taxon>
        <taxon>Intrasporangiaceae</taxon>
        <taxon>Terrabacter</taxon>
    </lineage>
</organism>
<keyword evidence="7" id="KW-1185">Reference proteome</keyword>
<dbReference type="InterPro" id="IPR012074">
    <property type="entry name" value="GAF_ANTAR"/>
</dbReference>
<dbReference type="SMART" id="SM01012">
    <property type="entry name" value="ANTAR"/>
    <property type="match status" value="1"/>
</dbReference>
<gene>
    <name evidence="6" type="ORF">ACFQ2V_04060</name>
</gene>
<evidence type="ECO:0000256" key="3">
    <source>
        <dbReference type="ARBA" id="ARBA00023015"/>
    </source>
</evidence>
<keyword evidence="1" id="KW-0808">Transferase</keyword>
<dbReference type="Proteomes" id="UP001597046">
    <property type="component" value="Unassembled WGS sequence"/>
</dbReference>
<dbReference type="Gene3D" id="1.10.10.10">
    <property type="entry name" value="Winged helix-like DNA-binding domain superfamily/Winged helix DNA-binding domain"/>
    <property type="match status" value="1"/>
</dbReference>
<sequence length="251" mass="27733">MEDTRRSPRTNSELTEHLSRVAQDFQSLGQQLSRSTQSNAFEAVTRLAAERIPAARTVSITTYKHDRFMTAAATDDVARQADAIQYSLGSGPCIDAIVDDTVYQPKDLAADDRWPEYGQRVVSELGLRSMLSYRMHLDLAGVIAGLNLYAEEDNAFDDRDLAEGLLLVTHAAQAVTAAHLRDKADNLERALATNRDIGTAIGVLMAQHRLTREQSFDLLRIASQNTNRKLNEVALDVIDTGAVDITPHSRK</sequence>
<dbReference type="InterPro" id="IPR011006">
    <property type="entry name" value="CheY-like_superfamily"/>
</dbReference>
<evidence type="ECO:0000259" key="5">
    <source>
        <dbReference type="PROSITE" id="PS50921"/>
    </source>
</evidence>
<dbReference type="InterPro" id="IPR005561">
    <property type="entry name" value="ANTAR"/>
</dbReference>
<dbReference type="EMBL" id="JBHTKH010000001">
    <property type="protein sequence ID" value="MFD1053471.1"/>
    <property type="molecule type" value="Genomic_DNA"/>
</dbReference>
<dbReference type="Gene3D" id="3.30.450.40">
    <property type="match status" value="1"/>
</dbReference>
<dbReference type="InterPro" id="IPR003018">
    <property type="entry name" value="GAF"/>
</dbReference>
<keyword evidence="2" id="KW-0418">Kinase</keyword>
<protein>
    <submittedName>
        <fullName evidence="6">ANTAR domain-containing protein</fullName>
    </submittedName>
</protein>
<evidence type="ECO:0000256" key="1">
    <source>
        <dbReference type="ARBA" id="ARBA00022679"/>
    </source>
</evidence>
<dbReference type="SUPFAM" id="SSF52172">
    <property type="entry name" value="CheY-like"/>
    <property type="match status" value="1"/>
</dbReference>
<dbReference type="PROSITE" id="PS50921">
    <property type="entry name" value="ANTAR"/>
    <property type="match status" value="1"/>
</dbReference>
<evidence type="ECO:0000313" key="7">
    <source>
        <dbReference type="Proteomes" id="UP001597046"/>
    </source>
</evidence>
<dbReference type="InterPro" id="IPR036388">
    <property type="entry name" value="WH-like_DNA-bd_sf"/>
</dbReference>
<dbReference type="Pfam" id="PF13185">
    <property type="entry name" value="GAF_2"/>
    <property type="match status" value="1"/>
</dbReference>
<keyword evidence="3" id="KW-0805">Transcription regulation</keyword>
<feature type="domain" description="ANTAR" evidence="5">
    <location>
        <begin position="177"/>
        <end position="238"/>
    </location>
</feature>
<dbReference type="SUPFAM" id="SSF55781">
    <property type="entry name" value="GAF domain-like"/>
    <property type="match status" value="1"/>
</dbReference>
<reference evidence="7" key="1">
    <citation type="journal article" date="2019" name="Int. J. Syst. Evol. Microbiol.">
        <title>The Global Catalogue of Microorganisms (GCM) 10K type strain sequencing project: providing services to taxonomists for standard genome sequencing and annotation.</title>
        <authorList>
            <consortium name="The Broad Institute Genomics Platform"/>
            <consortium name="The Broad Institute Genome Sequencing Center for Infectious Disease"/>
            <person name="Wu L."/>
            <person name="Ma J."/>
        </authorList>
    </citation>
    <scope>NUCLEOTIDE SEQUENCE [LARGE SCALE GENOMIC DNA]</scope>
    <source>
        <strain evidence="7">CCUG 57508</strain>
    </source>
</reference>
<comment type="caution">
    <text evidence="6">The sequence shown here is derived from an EMBL/GenBank/DDBJ whole genome shotgun (WGS) entry which is preliminary data.</text>
</comment>
<dbReference type="InterPro" id="IPR029016">
    <property type="entry name" value="GAF-like_dom_sf"/>
</dbReference>
<name>A0ABW3MS99_9MICO</name>
<accession>A0ABW3MS99</accession>
<evidence type="ECO:0000256" key="4">
    <source>
        <dbReference type="ARBA" id="ARBA00023163"/>
    </source>
</evidence>
<dbReference type="PIRSF" id="PIRSF036625">
    <property type="entry name" value="GAF_ANTAR"/>
    <property type="match status" value="1"/>
</dbReference>
<dbReference type="Pfam" id="PF03861">
    <property type="entry name" value="ANTAR"/>
    <property type="match status" value="1"/>
</dbReference>